<dbReference type="STRING" id="52441.SAMN05216302_102520"/>
<dbReference type="EMBL" id="FOSP01000025">
    <property type="protein sequence ID" value="SFK99657.1"/>
    <property type="molecule type" value="Genomic_DNA"/>
</dbReference>
<evidence type="ECO:0000256" key="7">
    <source>
        <dbReference type="ARBA" id="ARBA00023237"/>
    </source>
</evidence>
<dbReference type="InterPro" id="IPR003423">
    <property type="entry name" value="OMP_efflux"/>
</dbReference>
<dbReference type="SUPFAM" id="SSF56954">
    <property type="entry name" value="Outer membrane efflux proteins (OEP)"/>
    <property type="match status" value="1"/>
</dbReference>
<keyword evidence="10" id="KW-1185">Reference proteome</keyword>
<dbReference type="GO" id="GO:1990281">
    <property type="term" value="C:efflux pump complex"/>
    <property type="evidence" value="ECO:0007669"/>
    <property type="project" value="TreeGrafter"/>
</dbReference>
<protein>
    <submittedName>
        <fullName evidence="9">Outer membrane protein, cobalt-zinc-cadmium efflux system</fullName>
    </submittedName>
</protein>
<organism evidence="9 10">
    <name type="scientific">Nitrosomonas aestuarii</name>
    <dbReference type="NCBI Taxonomy" id="52441"/>
    <lineage>
        <taxon>Bacteria</taxon>
        <taxon>Pseudomonadati</taxon>
        <taxon>Pseudomonadota</taxon>
        <taxon>Betaproteobacteria</taxon>
        <taxon>Nitrosomonadales</taxon>
        <taxon>Nitrosomonadaceae</taxon>
        <taxon>Nitrosomonas</taxon>
    </lineage>
</organism>
<evidence type="ECO:0000256" key="6">
    <source>
        <dbReference type="ARBA" id="ARBA00023136"/>
    </source>
</evidence>
<evidence type="ECO:0000313" key="9">
    <source>
        <dbReference type="EMBL" id="SFK99657.1"/>
    </source>
</evidence>
<keyword evidence="4" id="KW-1134">Transmembrane beta strand</keyword>
<keyword evidence="6" id="KW-0472">Membrane</keyword>
<accession>A0A1I4E4X1</accession>
<name>A0A1I4E4X1_9PROT</name>
<gene>
    <name evidence="9" type="ORF">SAMN05216302_102520</name>
</gene>
<keyword evidence="3" id="KW-0813">Transport</keyword>
<dbReference type="Gene3D" id="1.20.1600.10">
    <property type="entry name" value="Outer membrane efflux proteins (OEP)"/>
    <property type="match status" value="1"/>
</dbReference>
<dbReference type="PANTHER" id="PTHR30026:SF20">
    <property type="entry name" value="OUTER MEMBRANE PROTEIN TOLC"/>
    <property type="match status" value="1"/>
</dbReference>
<dbReference type="GO" id="GO:0015562">
    <property type="term" value="F:efflux transmembrane transporter activity"/>
    <property type="evidence" value="ECO:0007669"/>
    <property type="project" value="InterPro"/>
</dbReference>
<dbReference type="GO" id="GO:0015288">
    <property type="term" value="F:porin activity"/>
    <property type="evidence" value="ECO:0007669"/>
    <property type="project" value="TreeGrafter"/>
</dbReference>
<sequence>MQTMQTFPLRYFLSILFFVFHSTLLSAQESPELTIKELQQLGLQANGMVHAARSQIDMAEAGVVAASAFPNPNVSIKVGPQGNRLPRSITGPSDNYREVNVSQPIENPFFRSARIGAAEALVDASQANLDQVRANLAAQLRVSAYELLLRQEQAQMETGIYDLMKEIQRRIKVSVEVGETARFELIRADTEVLSAENRMEAARLNAERARVALIQLTAGALRSGFQVEASLNDPVDFPSLEVLRQEVIEANPDIQRLQAEQNSTNLRINQEKASVLPRVNILYESYVDSQFSANVAGVNLEIPLFYRRRGEIDNAIYDSARIRQTLEYRRFEIGQLLEAAWQAKEIARRRVEMFESGIVTEAQLALNIAQTAYRLGERGFIEVLDTQRVLRGVLAELLQARFELQSAAAEIDRLRAHYPKEQIIE</sequence>
<evidence type="ECO:0000256" key="5">
    <source>
        <dbReference type="ARBA" id="ARBA00022692"/>
    </source>
</evidence>
<dbReference type="InterPro" id="IPR051906">
    <property type="entry name" value="TolC-like"/>
</dbReference>
<dbReference type="Pfam" id="PF02321">
    <property type="entry name" value="OEP"/>
    <property type="match status" value="2"/>
</dbReference>
<dbReference type="Proteomes" id="UP000199533">
    <property type="component" value="Unassembled WGS sequence"/>
</dbReference>
<keyword evidence="8" id="KW-0175">Coiled coil</keyword>
<keyword evidence="7" id="KW-0998">Cell outer membrane</keyword>
<evidence type="ECO:0000256" key="8">
    <source>
        <dbReference type="SAM" id="Coils"/>
    </source>
</evidence>
<reference evidence="10" key="1">
    <citation type="submission" date="2016-10" db="EMBL/GenBank/DDBJ databases">
        <authorList>
            <person name="Varghese N."/>
            <person name="Submissions S."/>
        </authorList>
    </citation>
    <scope>NUCLEOTIDE SEQUENCE [LARGE SCALE GENOMIC DNA]</scope>
    <source>
        <strain evidence="10">Nm69</strain>
    </source>
</reference>
<evidence type="ECO:0000256" key="3">
    <source>
        <dbReference type="ARBA" id="ARBA00022448"/>
    </source>
</evidence>
<dbReference type="RefSeq" id="WP_244531909.1">
    <property type="nucleotide sequence ID" value="NZ_FOSP01000025.1"/>
</dbReference>
<comment type="subcellular location">
    <subcellularLocation>
        <location evidence="1">Cell outer membrane</location>
    </subcellularLocation>
</comment>
<proteinExistence type="inferred from homology"/>
<evidence type="ECO:0000256" key="1">
    <source>
        <dbReference type="ARBA" id="ARBA00004442"/>
    </source>
</evidence>
<comment type="similarity">
    <text evidence="2">Belongs to the outer membrane factor (OMF) (TC 1.B.17) family.</text>
</comment>
<evidence type="ECO:0000256" key="2">
    <source>
        <dbReference type="ARBA" id="ARBA00007613"/>
    </source>
</evidence>
<evidence type="ECO:0000256" key="4">
    <source>
        <dbReference type="ARBA" id="ARBA00022452"/>
    </source>
</evidence>
<dbReference type="PANTHER" id="PTHR30026">
    <property type="entry name" value="OUTER MEMBRANE PROTEIN TOLC"/>
    <property type="match status" value="1"/>
</dbReference>
<feature type="coiled-coil region" evidence="8">
    <location>
        <begin position="185"/>
        <end position="212"/>
    </location>
</feature>
<keyword evidence="5" id="KW-0812">Transmembrane</keyword>
<dbReference type="GO" id="GO:0009279">
    <property type="term" value="C:cell outer membrane"/>
    <property type="evidence" value="ECO:0007669"/>
    <property type="project" value="UniProtKB-SubCell"/>
</dbReference>
<dbReference type="AlphaFoldDB" id="A0A1I4E4X1"/>
<evidence type="ECO:0000313" key="10">
    <source>
        <dbReference type="Proteomes" id="UP000199533"/>
    </source>
</evidence>